<protein>
    <recommendedName>
        <fullName evidence="2">CCHC-type domain-containing protein</fullName>
    </recommendedName>
</protein>
<reference evidence="3 4" key="1">
    <citation type="submission" date="2020-06" db="EMBL/GenBank/DDBJ databases">
        <authorList>
            <person name="Li R."/>
            <person name="Bekaert M."/>
        </authorList>
    </citation>
    <scope>NUCLEOTIDE SEQUENCE [LARGE SCALE GENOMIC DNA]</scope>
    <source>
        <strain evidence="4">wild</strain>
    </source>
</reference>
<organism evidence="3 4">
    <name type="scientific">Mytilus coruscus</name>
    <name type="common">Sea mussel</name>
    <dbReference type="NCBI Taxonomy" id="42192"/>
    <lineage>
        <taxon>Eukaryota</taxon>
        <taxon>Metazoa</taxon>
        <taxon>Spiralia</taxon>
        <taxon>Lophotrochozoa</taxon>
        <taxon>Mollusca</taxon>
        <taxon>Bivalvia</taxon>
        <taxon>Autobranchia</taxon>
        <taxon>Pteriomorphia</taxon>
        <taxon>Mytilida</taxon>
        <taxon>Mytiloidea</taxon>
        <taxon>Mytilidae</taxon>
        <taxon>Mytilinae</taxon>
        <taxon>Mytilus</taxon>
    </lineage>
</organism>
<evidence type="ECO:0000313" key="3">
    <source>
        <dbReference type="EMBL" id="CAC5374566.1"/>
    </source>
</evidence>
<dbReference type="SUPFAM" id="SSF57756">
    <property type="entry name" value="Retrovirus zinc finger-like domains"/>
    <property type="match status" value="1"/>
</dbReference>
<dbReference type="PROSITE" id="PS50158">
    <property type="entry name" value="ZF_CCHC"/>
    <property type="match status" value="1"/>
</dbReference>
<proteinExistence type="predicted"/>
<dbReference type="Proteomes" id="UP000507470">
    <property type="component" value="Unassembled WGS sequence"/>
</dbReference>
<sequence>MSYLEKVLNSDHESLPCPNVHSLPGPNVHSLPGSNVHSCLMLILHIILAIKTYLDGKIATLHKDLAVGHENFATKLKEEVSVKLKGEGNQIQFNFNCDIIADLVKLQKRIPDEDAACLEFVPGAILKVKKRNKLIRIADDLPQAGKPSVNMRVTALLPIQKTRNASVLLEAVLLVVSRRRKYPILIKPTLKATVSAPTASISNQHRVRQNNYEQLPFRICRRREPSSHDICYNCNQLGHWQSQCPLLSEKPVVPGTSRQQS</sequence>
<dbReference type="InterPro" id="IPR001878">
    <property type="entry name" value="Znf_CCHC"/>
</dbReference>
<name>A0A6J8AYV5_MYTCO</name>
<dbReference type="OrthoDB" id="6085636at2759"/>
<feature type="domain" description="CCHC-type" evidence="2">
    <location>
        <begin position="231"/>
        <end position="245"/>
    </location>
</feature>
<dbReference type="GO" id="GO:0008270">
    <property type="term" value="F:zinc ion binding"/>
    <property type="evidence" value="ECO:0007669"/>
    <property type="project" value="UniProtKB-KW"/>
</dbReference>
<dbReference type="EMBL" id="CACVKT020002021">
    <property type="protein sequence ID" value="CAC5374566.1"/>
    <property type="molecule type" value="Genomic_DNA"/>
</dbReference>
<dbReference type="InterPro" id="IPR036875">
    <property type="entry name" value="Znf_CCHC_sf"/>
</dbReference>
<evidence type="ECO:0000259" key="2">
    <source>
        <dbReference type="PROSITE" id="PS50158"/>
    </source>
</evidence>
<dbReference type="Gene3D" id="4.10.60.10">
    <property type="entry name" value="Zinc finger, CCHC-type"/>
    <property type="match status" value="1"/>
</dbReference>
<keyword evidence="1" id="KW-0862">Zinc</keyword>
<dbReference type="AlphaFoldDB" id="A0A6J8AYV5"/>
<accession>A0A6J8AYV5</accession>
<dbReference type="SMART" id="SM00343">
    <property type="entry name" value="ZnF_C2HC"/>
    <property type="match status" value="1"/>
</dbReference>
<keyword evidence="1" id="KW-0479">Metal-binding</keyword>
<keyword evidence="4" id="KW-1185">Reference proteome</keyword>
<gene>
    <name evidence="3" type="ORF">MCOR_11902</name>
</gene>
<dbReference type="GO" id="GO:0003676">
    <property type="term" value="F:nucleic acid binding"/>
    <property type="evidence" value="ECO:0007669"/>
    <property type="project" value="InterPro"/>
</dbReference>
<evidence type="ECO:0000256" key="1">
    <source>
        <dbReference type="PROSITE-ProRule" id="PRU00047"/>
    </source>
</evidence>
<keyword evidence="1" id="KW-0863">Zinc-finger</keyword>
<evidence type="ECO:0000313" key="4">
    <source>
        <dbReference type="Proteomes" id="UP000507470"/>
    </source>
</evidence>
<dbReference type="Pfam" id="PF00098">
    <property type="entry name" value="zf-CCHC"/>
    <property type="match status" value="1"/>
</dbReference>